<dbReference type="HAMAP" id="MF_00386">
    <property type="entry name" value="UPF0161_YidD"/>
    <property type="match status" value="1"/>
</dbReference>
<dbReference type="EMBL" id="JACCEM010000010">
    <property type="protein sequence ID" value="NYT51255.1"/>
    <property type="molecule type" value="Genomic_DNA"/>
</dbReference>
<dbReference type="GO" id="GO:0005886">
    <property type="term" value="C:plasma membrane"/>
    <property type="evidence" value="ECO:0007669"/>
    <property type="project" value="UniProtKB-SubCell"/>
</dbReference>
<evidence type="ECO:0000313" key="3">
    <source>
        <dbReference type="EMBL" id="NYT51255.1"/>
    </source>
</evidence>
<organism evidence="3 4">
    <name type="scientific">Parapusillimonas granuli</name>
    <dbReference type="NCBI Taxonomy" id="380911"/>
    <lineage>
        <taxon>Bacteria</taxon>
        <taxon>Pseudomonadati</taxon>
        <taxon>Pseudomonadota</taxon>
        <taxon>Betaproteobacteria</taxon>
        <taxon>Burkholderiales</taxon>
        <taxon>Alcaligenaceae</taxon>
        <taxon>Parapusillimonas</taxon>
    </lineage>
</organism>
<comment type="function">
    <text evidence="1">Could be involved in insertion of integral membrane proteins into the membrane.</text>
</comment>
<accession>A0A853FYV4</accession>
<sequence>MTASRLLIVLVRGYQLCISPFLGRNCRFYPSCSQYAIEALRSHGAVRGIWLAIRRLGRCHPWHPGGYDPVPPASPENEPSSSTNQKSSTPT</sequence>
<protein>
    <recommendedName>
        <fullName evidence="1">Putative membrane protein insertion efficiency factor</fullName>
    </recommendedName>
</protein>
<comment type="caution">
    <text evidence="3">The sequence shown here is derived from an EMBL/GenBank/DDBJ whole genome shotgun (WGS) entry which is preliminary data.</text>
</comment>
<comment type="similarity">
    <text evidence="1">Belongs to the UPF0161 family.</text>
</comment>
<dbReference type="PANTHER" id="PTHR33383">
    <property type="entry name" value="MEMBRANE PROTEIN INSERTION EFFICIENCY FACTOR-RELATED"/>
    <property type="match status" value="1"/>
</dbReference>
<reference evidence="3 4" key="1">
    <citation type="submission" date="2020-07" db="EMBL/GenBank/DDBJ databases">
        <title>Taxonomic revisions and descriptions of new bacterial species based on genomic comparisons in the high-G+C-content subgroup of the family Alcaligenaceae.</title>
        <authorList>
            <person name="Szabo A."/>
            <person name="Felfoldi T."/>
        </authorList>
    </citation>
    <scope>NUCLEOTIDE SEQUENCE [LARGE SCALE GENOMIC DNA]</scope>
    <source>
        <strain evidence="3 4">LMG 24012</strain>
    </source>
</reference>
<dbReference type="Proteomes" id="UP000559809">
    <property type="component" value="Unassembled WGS sequence"/>
</dbReference>
<dbReference type="InterPro" id="IPR002696">
    <property type="entry name" value="Membr_insert_effic_factor_YidD"/>
</dbReference>
<dbReference type="PANTHER" id="PTHR33383:SF1">
    <property type="entry name" value="MEMBRANE PROTEIN INSERTION EFFICIENCY FACTOR-RELATED"/>
    <property type="match status" value="1"/>
</dbReference>
<evidence type="ECO:0000256" key="2">
    <source>
        <dbReference type="SAM" id="MobiDB-lite"/>
    </source>
</evidence>
<dbReference type="RefSeq" id="WP_180066053.1">
    <property type="nucleotide sequence ID" value="NZ_JACCEM010000010.1"/>
</dbReference>
<evidence type="ECO:0000313" key="4">
    <source>
        <dbReference type="Proteomes" id="UP000559809"/>
    </source>
</evidence>
<gene>
    <name evidence="3" type="primary">yidD</name>
    <name evidence="3" type="ORF">H0A72_18235</name>
</gene>
<name>A0A853FYV4_9BURK</name>
<dbReference type="Pfam" id="PF01809">
    <property type="entry name" value="YidD"/>
    <property type="match status" value="1"/>
</dbReference>
<keyword evidence="1" id="KW-1003">Cell membrane</keyword>
<comment type="subcellular location">
    <subcellularLocation>
        <location evidence="1">Cell membrane</location>
        <topology evidence="1">Peripheral membrane protein</topology>
        <orientation evidence="1">Cytoplasmic side</orientation>
    </subcellularLocation>
</comment>
<evidence type="ECO:0000256" key="1">
    <source>
        <dbReference type="HAMAP-Rule" id="MF_00386"/>
    </source>
</evidence>
<proteinExistence type="inferred from homology"/>
<feature type="region of interest" description="Disordered" evidence="2">
    <location>
        <begin position="66"/>
        <end position="91"/>
    </location>
</feature>
<keyword evidence="1" id="KW-0472">Membrane</keyword>
<dbReference type="SMART" id="SM01234">
    <property type="entry name" value="Haemolytic"/>
    <property type="match status" value="1"/>
</dbReference>
<dbReference type="AlphaFoldDB" id="A0A853FYV4"/>
<keyword evidence="4" id="KW-1185">Reference proteome</keyword>
<dbReference type="NCBIfam" id="TIGR00278">
    <property type="entry name" value="membrane protein insertion efficiency factor YidD"/>
    <property type="match status" value="1"/>
</dbReference>